<comment type="subcellular location">
    <subcellularLocation>
        <location evidence="1">Cell envelope</location>
    </subcellularLocation>
</comment>
<dbReference type="InterPro" id="IPR050465">
    <property type="entry name" value="UPF0194_transport"/>
</dbReference>
<dbReference type="Gene3D" id="2.40.50.100">
    <property type="match status" value="1"/>
</dbReference>
<keyword evidence="2 3" id="KW-0175">Coiled coil</keyword>
<proteinExistence type="predicted"/>
<evidence type="ECO:0000256" key="1">
    <source>
        <dbReference type="ARBA" id="ARBA00004196"/>
    </source>
</evidence>
<evidence type="ECO:0000313" key="5">
    <source>
        <dbReference type="Proteomes" id="UP000249135"/>
    </source>
</evidence>
<dbReference type="PANTHER" id="PTHR32347">
    <property type="entry name" value="EFFLUX SYSTEM COMPONENT YKNX-RELATED"/>
    <property type="match status" value="1"/>
</dbReference>
<gene>
    <name evidence="4" type="ORF">DI563_19795</name>
</gene>
<comment type="caution">
    <text evidence="4">The sequence shown here is derived from an EMBL/GenBank/DDBJ whole genome shotgun (WGS) entry which is preliminary data.</text>
</comment>
<dbReference type="AlphaFoldDB" id="A0A2W5PW65"/>
<evidence type="ECO:0000313" key="4">
    <source>
        <dbReference type="EMBL" id="PZQ69078.1"/>
    </source>
</evidence>
<dbReference type="Proteomes" id="UP000249135">
    <property type="component" value="Unassembled WGS sequence"/>
</dbReference>
<dbReference type="EMBL" id="QFPP01000304">
    <property type="protein sequence ID" value="PZQ69078.1"/>
    <property type="molecule type" value="Genomic_DNA"/>
</dbReference>
<dbReference type="SUPFAM" id="SSF111369">
    <property type="entry name" value="HlyD-like secretion proteins"/>
    <property type="match status" value="1"/>
</dbReference>
<dbReference type="GO" id="GO:0030313">
    <property type="term" value="C:cell envelope"/>
    <property type="evidence" value="ECO:0007669"/>
    <property type="project" value="UniProtKB-SubCell"/>
</dbReference>
<evidence type="ECO:0000256" key="3">
    <source>
        <dbReference type="SAM" id="Coils"/>
    </source>
</evidence>
<protein>
    <submittedName>
        <fullName evidence="4">Uncharacterized protein</fullName>
    </submittedName>
</protein>
<sequence>MADLSFHALAAKVQAAARPADLAFVICNETLALVPFRQAALIAYLGRRRTRLVGHSGLADVEADSPYALWLADVADHLRVELEALPAQARVMALSRGMLPPALSEGWQEWLPPHVWLLPLVDPEGRLRAVLLLAREQPWPDDFDDRAPEYLLLQAAGMYGHAWWALTGRRRSLQAAWSQLWASRRARVAAALVPLVLLVPVREYALVHAEIVSLKTQVVASPREGVIKRIAVPPNTEVRAGQVIAQLDDTTLDNRLAVARAALSTARLELHQASQRAIETQAAKAELNLAQGRLREREVEVDSLERELAQLSIQAAAPGVFVYSDPDDWAGRPVQTGERIGQLADPGQLGVQAWAPVGEAVNLRAGAPMTVFLSVAPLAPVSAVLDHAGYQAVDAPDGVASYVLRGHLEGDPKRARIGLRGTARVSGDWTVLGYLLLRRPFAALREWCGC</sequence>
<name>A0A2W5PW65_VARPD</name>
<organism evidence="4 5">
    <name type="scientific">Variovorax paradoxus</name>
    <dbReference type="NCBI Taxonomy" id="34073"/>
    <lineage>
        <taxon>Bacteria</taxon>
        <taxon>Pseudomonadati</taxon>
        <taxon>Pseudomonadota</taxon>
        <taxon>Betaproteobacteria</taxon>
        <taxon>Burkholderiales</taxon>
        <taxon>Comamonadaceae</taxon>
        <taxon>Variovorax</taxon>
    </lineage>
</organism>
<feature type="coiled-coil region" evidence="3">
    <location>
        <begin position="287"/>
        <end position="314"/>
    </location>
</feature>
<accession>A0A2W5PW65</accession>
<evidence type="ECO:0000256" key="2">
    <source>
        <dbReference type="ARBA" id="ARBA00023054"/>
    </source>
</evidence>
<reference evidence="4 5" key="1">
    <citation type="submission" date="2017-08" db="EMBL/GenBank/DDBJ databases">
        <title>Infants hospitalized years apart are colonized by the same room-sourced microbial strains.</title>
        <authorList>
            <person name="Brooks B."/>
            <person name="Olm M.R."/>
            <person name="Firek B.A."/>
            <person name="Baker R."/>
            <person name="Thomas B.C."/>
            <person name="Morowitz M.J."/>
            <person name="Banfield J.F."/>
        </authorList>
    </citation>
    <scope>NUCLEOTIDE SEQUENCE [LARGE SCALE GENOMIC DNA]</scope>
    <source>
        <strain evidence="4">S2_005_003_R2_41</strain>
    </source>
</reference>